<organism evidence="3 4">
    <name type="scientific">Comamonas resistens</name>
    <dbReference type="NCBI Taxonomy" id="3046670"/>
    <lineage>
        <taxon>Bacteria</taxon>
        <taxon>Pseudomonadati</taxon>
        <taxon>Pseudomonadota</taxon>
        <taxon>Betaproteobacteria</taxon>
        <taxon>Burkholderiales</taxon>
        <taxon>Comamonadaceae</taxon>
        <taxon>Comamonas</taxon>
    </lineage>
</organism>
<proteinExistence type="predicted"/>
<feature type="compositionally biased region" description="Basic residues" evidence="1">
    <location>
        <begin position="1"/>
        <end position="11"/>
    </location>
</feature>
<protein>
    <submittedName>
        <fullName evidence="3">DNA-binding domain-containing protein</fullName>
    </submittedName>
</protein>
<keyword evidence="4" id="KW-1185">Reference proteome</keyword>
<sequence>MTGPRKSRKPHGYLIQDPRGLFNECPPNNPYLTRES</sequence>
<evidence type="ECO:0000313" key="3">
    <source>
        <dbReference type="EMBL" id="WHS65217.1"/>
    </source>
</evidence>
<evidence type="ECO:0000256" key="1">
    <source>
        <dbReference type="SAM" id="MobiDB-lite"/>
    </source>
</evidence>
<evidence type="ECO:0000259" key="2">
    <source>
        <dbReference type="Pfam" id="PF07515"/>
    </source>
</evidence>
<feature type="domain" description="Putative conjugal transfer nickase/helicase TraI C-terminal" evidence="2">
    <location>
        <begin position="2"/>
        <end position="33"/>
    </location>
</feature>
<dbReference type="Proteomes" id="UP001240697">
    <property type="component" value="Chromosome"/>
</dbReference>
<name>A0ABY8SQ66_9BURK</name>
<keyword evidence="3" id="KW-0238">DNA-binding</keyword>
<gene>
    <name evidence="3" type="ORF">QMY55_22485</name>
</gene>
<dbReference type="GO" id="GO:0003677">
    <property type="term" value="F:DNA binding"/>
    <property type="evidence" value="ECO:0007669"/>
    <property type="project" value="UniProtKB-KW"/>
</dbReference>
<evidence type="ECO:0000313" key="4">
    <source>
        <dbReference type="Proteomes" id="UP001240697"/>
    </source>
</evidence>
<dbReference type="InterPro" id="IPR011093">
    <property type="entry name" value="TraI_2_C"/>
</dbReference>
<dbReference type="Pfam" id="PF07515">
    <property type="entry name" value="TraI_2_C"/>
    <property type="match status" value="1"/>
</dbReference>
<accession>A0ABY8SQ66</accession>
<feature type="region of interest" description="Disordered" evidence="1">
    <location>
        <begin position="1"/>
        <end position="36"/>
    </location>
</feature>
<reference evidence="3 4" key="1">
    <citation type="submission" date="2023-05" db="EMBL/GenBank/DDBJ databases">
        <authorList>
            <person name="Yin Y."/>
            <person name="Lu Z."/>
        </authorList>
    </citation>
    <scope>NUCLEOTIDE SEQUENCE [LARGE SCALE GENOMIC DNA]</scope>
    <source>
        <strain evidence="3 4">ZM22</strain>
    </source>
</reference>
<dbReference type="EMBL" id="CP125947">
    <property type="protein sequence ID" value="WHS65217.1"/>
    <property type="molecule type" value="Genomic_DNA"/>
</dbReference>